<gene>
    <name evidence="1" type="ORF">SAMN06265348_101190</name>
</gene>
<keyword evidence="2" id="KW-1185">Reference proteome</keyword>
<dbReference type="OrthoDB" id="767679at2"/>
<organism evidence="1 2">
    <name type="scientific">Pedobacter westerhofensis</name>
    <dbReference type="NCBI Taxonomy" id="425512"/>
    <lineage>
        <taxon>Bacteria</taxon>
        <taxon>Pseudomonadati</taxon>
        <taxon>Bacteroidota</taxon>
        <taxon>Sphingobacteriia</taxon>
        <taxon>Sphingobacteriales</taxon>
        <taxon>Sphingobacteriaceae</taxon>
        <taxon>Pedobacter</taxon>
    </lineage>
</organism>
<dbReference type="RefSeq" id="WP_142526307.1">
    <property type="nucleotide sequence ID" value="NZ_CBCSJO010000002.1"/>
</dbReference>
<evidence type="ECO:0000313" key="2">
    <source>
        <dbReference type="Proteomes" id="UP000320300"/>
    </source>
</evidence>
<sequence>MQKEFNKQLNIHLNQWVQNSQSIGGSLPGQPFFSVDVNSDITVNLNLLSDAYRFKHIVTEPGNYCQMFLSVLEPYLAQFLIQFGIREYEFTFCFLIHGATFKDYMLTAA</sequence>
<dbReference type="Proteomes" id="UP000320300">
    <property type="component" value="Unassembled WGS sequence"/>
</dbReference>
<proteinExistence type="predicted"/>
<evidence type="ECO:0000313" key="1">
    <source>
        <dbReference type="EMBL" id="SMO34026.1"/>
    </source>
</evidence>
<dbReference type="EMBL" id="FXTN01000001">
    <property type="protein sequence ID" value="SMO34026.1"/>
    <property type="molecule type" value="Genomic_DNA"/>
</dbReference>
<reference evidence="1 2" key="1">
    <citation type="submission" date="2017-05" db="EMBL/GenBank/DDBJ databases">
        <authorList>
            <person name="Varghese N."/>
            <person name="Submissions S."/>
        </authorList>
    </citation>
    <scope>NUCLEOTIDE SEQUENCE [LARGE SCALE GENOMIC DNA]</scope>
    <source>
        <strain evidence="1 2">DSM 19036</strain>
    </source>
</reference>
<accession>A0A521AGU3</accession>
<dbReference type="AlphaFoldDB" id="A0A521AGU3"/>
<protein>
    <submittedName>
        <fullName evidence="1">Uncharacterized protein</fullName>
    </submittedName>
</protein>
<name>A0A521AGU3_9SPHI</name>